<dbReference type="CDD" id="cd06259">
    <property type="entry name" value="YdcF-like"/>
    <property type="match status" value="1"/>
</dbReference>
<reference evidence="2 3" key="1">
    <citation type="submission" date="2020-03" db="EMBL/GenBank/DDBJ databases">
        <title>Sequencing the genomes of 1000 actinobacteria strains.</title>
        <authorList>
            <person name="Klenk H.-P."/>
        </authorList>
    </citation>
    <scope>NUCLEOTIDE SEQUENCE [LARGE SCALE GENOMIC DNA]</scope>
    <source>
        <strain evidence="2 3">DSM 45668</strain>
    </source>
</reference>
<evidence type="ECO:0000313" key="2">
    <source>
        <dbReference type="EMBL" id="NIH78426.1"/>
    </source>
</evidence>
<dbReference type="PANTHER" id="PTHR30336:SF20">
    <property type="entry name" value="DUF218 DOMAIN-CONTAINING PROTEIN"/>
    <property type="match status" value="1"/>
</dbReference>
<sequence>MDVAIDLGSHDGTVPVYAAELYHRGLFPWLVFTGANAPTTVDRFPRGEAIHYREIALEHGVPDSAILVEPKARHTGENTDLTRELLAAKGIQVQSALIVCRPYQQRRAYATAARRWPGVTFLCSAIWQEFGDYLQTTGDPDRVVTMLVGDTQRPTIYADTGDAIPQEIPQEVAHAYERLVSKGYTQRLIQ</sequence>
<evidence type="ECO:0000259" key="1">
    <source>
        <dbReference type="Pfam" id="PF02698"/>
    </source>
</evidence>
<proteinExistence type="predicted"/>
<accession>A0ABX0SSU8</accession>
<dbReference type="RefSeq" id="WP_313886023.1">
    <property type="nucleotide sequence ID" value="NZ_JAANOU010000001.1"/>
</dbReference>
<name>A0ABX0SSU8_9PSEU</name>
<dbReference type="EMBL" id="JAANOU010000001">
    <property type="protein sequence ID" value="NIH78426.1"/>
    <property type="molecule type" value="Genomic_DNA"/>
</dbReference>
<dbReference type="PANTHER" id="PTHR30336">
    <property type="entry name" value="INNER MEMBRANE PROTEIN, PROBABLE PERMEASE"/>
    <property type="match status" value="1"/>
</dbReference>
<dbReference type="InterPro" id="IPR014729">
    <property type="entry name" value="Rossmann-like_a/b/a_fold"/>
</dbReference>
<dbReference type="Proteomes" id="UP000754495">
    <property type="component" value="Unassembled WGS sequence"/>
</dbReference>
<dbReference type="InterPro" id="IPR003848">
    <property type="entry name" value="DUF218"/>
</dbReference>
<gene>
    <name evidence="2" type="ORF">FHX46_000956</name>
</gene>
<keyword evidence="3" id="KW-1185">Reference proteome</keyword>
<evidence type="ECO:0000313" key="3">
    <source>
        <dbReference type="Proteomes" id="UP000754495"/>
    </source>
</evidence>
<organism evidence="2 3">
    <name type="scientific">Amycolatopsis viridis</name>
    <dbReference type="NCBI Taxonomy" id="185678"/>
    <lineage>
        <taxon>Bacteria</taxon>
        <taxon>Bacillati</taxon>
        <taxon>Actinomycetota</taxon>
        <taxon>Actinomycetes</taxon>
        <taxon>Pseudonocardiales</taxon>
        <taxon>Pseudonocardiaceae</taxon>
        <taxon>Amycolatopsis</taxon>
    </lineage>
</organism>
<dbReference type="InterPro" id="IPR051599">
    <property type="entry name" value="Cell_Envelope_Assoc"/>
</dbReference>
<comment type="caution">
    <text evidence="2">The sequence shown here is derived from an EMBL/GenBank/DDBJ whole genome shotgun (WGS) entry which is preliminary data.</text>
</comment>
<feature type="domain" description="DUF218" evidence="1">
    <location>
        <begin position="16"/>
        <end position="119"/>
    </location>
</feature>
<protein>
    <submittedName>
        <fullName evidence="2">Uncharacterized SAM-binding protein YcdF (DUF218 family)</fullName>
    </submittedName>
</protein>
<dbReference type="Gene3D" id="3.40.50.620">
    <property type="entry name" value="HUPs"/>
    <property type="match status" value="1"/>
</dbReference>
<dbReference type="Pfam" id="PF02698">
    <property type="entry name" value="DUF218"/>
    <property type="match status" value="1"/>
</dbReference>